<dbReference type="OrthoDB" id="9805933at2"/>
<evidence type="ECO:0000256" key="10">
    <source>
        <dbReference type="ARBA" id="ARBA00066503"/>
    </source>
</evidence>
<evidence type="ECO:0000256" key="9">
    <source>
        <dbReference type="ARBA" id="ARBA00061210"/>
    </source>
</evidence>
<evidence type="ECO:0000256" key="1">
    <source>
        <dbReference type="ARBA" id="ARBA00004496"/>
    </source>
</evidence>
<evidence type="ECO:0000256" key="13">
    <source>
        <dbReference type="HAMAP-Rule" id="MF_00113"/>
    </source>
</evidence>
<dbReference type="PANTHER" id="PTHR30307:SF0">
    <property type="entry name" value="S-ADENOSYLMETHIONINE:TRNA RIBOSYLTRANSFERASE-ISOMERASE"/>
    <property type="match status" value="1"/>
</dbReference>
<dbReference type="Gene3D" id="2.40.10.240">
    <property type="entry name" value="QueA-like"/>
    <property type="match status" value="1"/>
</dbReference>
<dbReference type="Gene3D" id="3.40.1780.10">
    <property type="entry name" value="QueA-like"/>
    <property type="match status" value="1"/>
</dbReference>
<comment type="caution">
    <text evidence="14">The sequence shown here is derived from an EMBL/GenBank/DDBJ whole genome shotgun (WGS) entry which is preliminary data.</text>
</comment>
<evidence type="ECO:0000256" key="5">
    <source>
        <dbReference type="ARBA" id="ARBA00022679"/>
    </source>
</evidence>
<dbReference type="FunFam" id="2.40.10.240:FF:000002">
    <property type="entry name" value="S-adenosylmethionine:tRNA ribosyltransferase-isomerase"/>
    <property type="match status" value="1"/>
</dbReference>
<gene>
    <name evidence="13" type="primary">queA</name>
    <name evidence="14" type="ORF">CF651_08230</name>
</gene>
<accession>A0A229UTT1</accession>
<dbReference type="RefSeq" id="WP_094014376.1">
    <property type="nucleotide sequence ID" value="NZ_NMQW01000012.1"/>
</dbReference>
<comment type="subcellular location">
    <subcellularLocation>
        <location evidence="1 13">Cytoplasm</location>
    </subcellularLocation>
</comment>
<dbReference type="InterPro" id="IPR042118">
    <property type="entry name" value="QueA_dom1"/>
</dbReference>
<proteinExistence type="inferred from homology"/>
<dbReference type="AlphaFoldDB" id="A0A229UTT1"/>
<evidence type="ECO:0000256" key="8">
    <source>
        <dbReference type="ARBA" id="ARBA00052751"/>
    </source>
</evidence>
<comment type="subunit">
    <text evidence="3 13">Monomer.</text>
</comment>
<keyword evidence="15" id="KW-1185">Reference proteome</keyword>
<dbReference type="GO" id="GO:0008616">
    <property type="term" value="P:tRNA queuosine(34) biosynthetic process"/>
    <property type="evidence" value="ECO:0007669"/>
    <property type="project" value="UniProtKB-UniRule"/>
</dbReference>
<keyword evidence="4 13" id="KW-0963">Cytoplasm</keyword>
<dbReference type="EMBL" id="NMQW01000012">
    <property type="protein sequence ID" value="OXM86828.1"/>
    <property type="molecule type" value="Genomic_DNA"/>
</dbReference>
<dbReference type="PANTHER" id="PTHR30307">
    <property type="entry name" value="S-ADENOSYLMETHIONINE:TRNA RIBOSYLTRANSFERASE-ISOMERASE"/>
    <property type="match status" value="1"/>
</dbReference>
<organism evidence="14 15">
    <name type="scientific">Paenibacillus rigui</name>
    <dbReference type="NCBI Taxonomy" id="554312"/>
    <lineage>
        <taxon>Bacteria</taxon>
        <taxon>Bacillati</taxon>
        <taxon>Bacillota</taxon>
        <taxon>Bacilli</taxon>
        <taxon>Bacillales</taxon>
        <taxon>Paenibacillaceae</taxon>
        <taxon>Paenibacillus</taxon>
    </lineage>
</organism>
<dbReference type="Pfam" id="PF02547">
    <property type="entry name" value="Queuosine_synth"/>
    <property type="match status" value="1"/>
</dbReference>
<keyword evidence="5 13" id="KW-0808">Transferase</keyword>
<dbReference type="NCBIfam" id="TIGR00113">
    <property type="entry name" value="queA"/>
    <property type="match status" value="1"/>
</dbReference>
<comment type="similarity">
    <text evidence="9 13">Belongs to the QueA family.</text>
</comment>
<evidence type="ECO:0000256" key="4">
    <source>
        <dbReference type="ARBA" id="ARBA00022490"/>
    </source>
</evidence>
<dbReference type="InterPro" id="IPR003699">
    <property type="entry name" value="QueA"/>
</dbReference>
<evidence type="ECO:0000313" key="14">
    <source>
        <dbReference type="EMBL" id="OXM86828.1"/>
    </source>
</evidence>
<keyword evidence="6 13" id="KW-0949">S-adenosyl-L-methionine</keyword>
<dbReference type="UniPathway" id="UPA00392"/>
<dbReference type="Proteomes" id="UP000215509">
    <property type="component" value="Unassembled WGS sequence"/>
</dbReference>
<dbReference type="InterPro" id="IPR036100">
    <property type="entry name" value="QueA_sf"/>
</dbReference>
<protein>
    <recommendedName>
        <fullName evidence="11 13">S-adenosylmethionine:tRNA ribosyltransferase-isomerase</fullName>
        <ecNumber evidence="10 13">2.4.99.17</ecNumber>
    </recommendedName>
    <alternativeName>
        <fullName evidence="12 13">Queuosine biosynthesis protein QueA</fullName>
    </alternativeName>
</protein>
<comment type="pathway">
    <text evidence="2 13">tRNA modification; tRNA-queuosine biosynthesis.</text>
</comment>
<dbReference type="SUPFAM" id="SSF111337">
    <property type="entry name" value="QueA-like"/>
    <property type="match status" value="1"/>
</dbReference>
<evidence type="ECO:0000256" key="7">
    <source>
        <dbReference type="ARBA" id="ARBA00022785"/>
    </source>
</evidence>
<dbReference type="GO" id="GO:0051075">
    <property type="term" value="F:S-adenosylmethionine:tRNA ribosyltransferase-isomerase activity"/>
    <property type="evidence" value="ECO:0007669"/>
    <property type="project" value="UniProtKB-EC"/>
</dbReference>
<sequence length="352" mass="39365">MQVEWFDYELPERLIAQTPLKDRTASRLLTLNKETGAIRHQTFESLIDYLEAGDVLVLNDTRVLPARLFGVKADTGAKAEVLLLKQLEGDRWEALVRPGKRLKAGSVIAFGAEEQGEGSKPLLTATVEEEREMGSRVLRFSYEGIFNELLDRLGHMPLPPYIKEQLPERERYQTVYAKHEGSAAAPTAGLHFTKSFLHRLEQKGIQLAYITLHVGLGTFRPVAVDHVESHTMHEEYYEVSAEAADRINAAKAGGHRVVAVGTTSARTLETAIRVSTQPGQLTACSGWTDIFIYPGVELKIVDALLTNFHLPKSTLLMLISALAGRERIMAAYKEAVEQEYRFFSFGDAMFIY</sequence>
<reference evidence="14 15" key="1">
    <citation type="submission" date="2017-07" db="EMBL/GenBank/DDBJ databases">
        <title>Genome sequencing and assembly of Paenibacillus rigui.</title>
        <authorList>
            <person name="Mayilraj S."/>
        </authorList>
    </citation>
    <scope>NUCLEOTIDE SEQUENCE [LARGE SCALE GENOMIC DNA]</scope>
    <source>
        <strain evidence="14 15">JCM 16352</strain>
    </source>
</reference>
<dbReference type="FunFam" id="3.40.1780.10:FF:000001">
    <property type="entry name" value="S-adenosylmethionine:tRNA ribosyltransferase-isomerase"/>
    <property type="match status" value="1"/>
</dbReference>
<evidence type="ECO:0000256" key="12">
    <source>
        <dbReference type="ARBA" id="ARBA00076160"/>
    </source>
</evidence>
<evidence type="ECO:0000256" key="11">
    <source>
        <dbReference type="ARBA" id="ARBA00069325"/>
    </source>
</evidence>
<dbReference type="EC" id="2.4.99.17" evidence="10 13"/>
<keyword evidence="7 13" id="KW-0671">Queuosine biosynthesis</keyword>
<dbReference type="HAMAP" id="MF_00113">
    <property type="entry name" value="QueA"/>
    <property type="match status" value="1"/>
</dbReference>
<name>A0A229UTT1_9BACL</name>
<comment type="function">
    <text evidence="13">Transfers and isomerizes the ribose moiety from AdoMet to the 7-aminomethyl group of 7-deazaguanine (preQ1-tRNA) to give epoxyqueuosine (oQ-tRNA).</text>
</comment>
<keyword evidence="14" id="KW-0413">Isomerase</keyword>
<evidence type="ECO:0000256" key="6">
    <source>
        <dbReference type="ARBA" id="ARBA00022691"/>
    </source>
</evidence>
<dbReference type="NCBIfam" id="NF001140">
    <property type="entry name" value="PRK00147.1"/>
    <property type="match status" value="1"/>
</dbReference>
<dbReference type="GO" id="GO:0005737">
    <property type="term" value="C:cytoplasm"/>
    <property type="evidence" value="ECO:0007669"/>
    <property type="project" value="UniProtKB-SubCell"/>
</dbReference>
<evidence type="ECO:0000256" key="2">
    <source>
        <dbReference type="ARBA" id="ARBA00004691"/>
    </source>
</evidence>
<evidence type="ECO:0000313" key="15">
    <source>
        <dbReference type="Proteomes" id="UP000215509"/>
    </source>
</evidence>
<evidence type="ECO:0000256" key="3">
    <source>
        <dbReference type="ARBA" id="ARBA00011245"/>
    </source>
</evidence>
<comment type="catalytic activity">
    <reaction evidence="8 13">
        <text>7-aminomethyl-7-carbaguanosine(34) in tRNA + S-adenosyl-L-methionine = epoxyqueuosine(34) in tRNA + adenine + L-methionine + 2 H(+)</text>
        <dbReference type="Rhea" id="RHEA:32155"/>
        <dbReference type="Rhea" id="RHEA-COMP:10342"/>
        <dbReference type="Rhea" id="RHEA-COMP:18582"/>
        <dbReference type="ChEBI" id="CHEBI:15378"/>
        <dbReference type="ChEBI" id="CHEBI:16708"/>
        <dbReference type="ChEBI" id="CHEBI:57844"/>
        <dbReference type="ChEBI" id="CHEBI:59789"/>
        <dbReference type="ChEBI" id="CHEBI:82833"/>
        <dbReference type="ChEBI" id="CHEBI:194443"/>
        <dbReference type="EC" id="2.4.99.17"/>
    </reaction>
</comment>
<dbReference type="InterPro" id="IPR042119">
    <property type="entry name" value="QueA_dom2"/>
</dbReference>